<accession>A0A8X8WIX9</accession>
<dbReference type="InterPro" id="IPR002048">
    <property type="entry name" value="EF_hand_dom"/>
</dbReference>
<sequence length="285" mass="32685">MGEGNRRIARGLYERASQSEKREASEFYEKLKSKRDGKIRALDFNKGVESSLSKEKIFKQLDLDGDGFLDFDDVLLLFYHSIKKAITILRCRGCSILIYGTAHSCFQCFFNTADHRFSLCHDCNSTGKKELEKMWEEAKCQAGTASPAVEGMADNYFKSMGSNNRIDIKKFSSTLTKQQEKFLTPRPDSEPETNYMKNTVVGNENETNPRNSNCVSYSFTFNSPHILRESSYSYSFELWSEHADFFKWNNISTENGDYHIQNSGNGPHHSQPFQHVHYHVTIVGL</sequence>
<dbReference type="AlphaFoldDB" id="A0A8X8WIX9"/>
<reference evidence="3" key="1">
    <citation type="submission" date="2018-01" db="EMBL/GenBank/DDBJ databases">
        <authorList>
            <person name="Mao J.F."/>
        </authorList>
    </citation>
    <scope>NUCLEOTIDE SEQUENCE</scope>
    <source>
        <strain evidence="3">Huo1</strain>
        <tissue evidence="3">Leaf</tissue>
    </source>
</reference>
<name>A0A8X8WIX9_SALSN</name>
<dbReference type="PROSITE" id="PS50222">
    <property type="entry name" value="EF_HAND_2"/>
    <property type="match status" value="1"/>
</dbReference>
<evidence type="ECO:0000313" key="4">
    <source>
        <dbReference type="Proteomes" id="UP000298416"/>
    </source>
</evidence>
<evidence type="ECO:0000259" key="2">
    <source>
        <dbReference type="PROSITE" id="PS50222"/>
    </source>
</evidence>
<comment type="caution">
    <text evidence="3">The sequence shown here is derived from an EMBL/GenBank/DDBJ whole genome shotgun (WGS) entry which is preliminary data.</text>
</comment>
<dbReference type="InterPro" id="IPR018247">
    <property type="entry name" value="EF_Hand_1_Ca_BS"/>
</dbReference>
<feature type="domain" description="EF-hand" evidence="2">
    <location>
        <begin position="49"/>
        <end position="84"/>
    </location>
</feature>
<proteinExistence type="predicted"/>
<dbReference type="InterPro" id="IPR011992">
    <property type="entry name" value="EF-hand-dom_pair"/>
</dbReference>
<evidence type="ECO:0000256" key="1">
    <source>
        <dbReference type="ARBA" id="ARBA00022837"/>
    </source>
</evidence>
<reference evidence="3" key="2">
    <citation type="submission" date="2020-08" db="EMBL/GenBank/DDBJ databases">
        <title>Plant Genome Project.</title>
        <authorList>
            <person name="Zhang R.-G."/>
        </authorList>
    </citation>
    <scope>NUCLEOTIDE SEQUENCE</scope>
    <source>
        <strain evidence="3">Huo1</strain>
        <tissue evidence="3">Leaf</tissue>
    </source>
</reference>
<keyword evidence="1" id="KW-0106">Calcium</keyword>
<dbReference type="PROSITE" id="PS00018">
    <property type="entry name" value="EF_HAND_1"/>
    <property type="match status" value="1"/>
</dbReference>
<dbReference type="SUPFAM" id="SSF47473">
    <property type="entry name" value="EF-hand"/>
    <property type="match status" value="1"/>
</dbReference>
<evidence type="ECO:0000313" key="3">
    <source>
        <dbReference type="EMBL" id="KAG6394869.1"/>
    </source>
</evidence>
<dbReference type="GO" id="GO:0005509">
    <property type="term" value="F:calcium ion binding"/>
    <property type="evidence" value="ECO:0007669"/>
    <property type="project" value="InterPro"/>
</dbReference>
<dbReference type="Gene3D" id="1.10.238.10">
    <property type="entry name" value="EF-hand"/>
    <property type="match status" value="1"/>
</dbReference>
<dbReference type="EMBL" id="PNBA02000017">
    <property type="protein sequence ID" value="KAG6394869.1"/>
    <property type="molecule type" value="Genomic_DNA"/>
</dbReference>
<dbReference type="Proteomes" id="UP000298416">
    <property type="component" value="Unassembled WGS sequence"/>
</dbReference>
<protein>
    <recommendedName>
        <fullName evidence="2">EF-hand domain-containing protein</fullName>
    </recommendedName>
</protein>
<organism evidence="3">
    <name type="scientific">Salvia splendens</name>
    <name type="common">Scarlet sage</name>
    <dbReference type="NCBI Taxonomy" id="180675"/>
    <lineage>
        <taxon>Eukaryota</taxon>
        <taxon>Viridiplantae</taxon>
        <taxon>Streptophyta</taxon>
        <taxon>Embryophyta</taxon>
        <taxon>Tracheophyta</taxon>
        <taxon>Spermatophyta</taxon>
        <taxon>Magnoliopsida</taxon>
        <taxon>eudicotyledons</taxon>
        <taxon>Gunneridae</taxon>
        <taxon>Pentapetalae</taxon>
        <taxon>asterids</taxon>
        <taxon>lamiids</taxon>
        <taxon>Lamiales</taxon>
        <taxon>Lamiaceae</taxon>
        <taxon>Nepetoideae</taxon>
        <taxon>Mentheae</taxon>
        <taxon>Salviinae</taxon>
        <taxon>Salvia</taxon>
        <taxon>Salvia subgen. Calosphace</taxon>
        <taxon>core Calosphace</taxon>
    </lineage>
</organism>
<gene>
    <name evidence="3" type="ORF">SASPL_145459</name>
</gene>
<keyword evidence="4" id="KW-1185">Reference proteome</keyword>